<organism evidence="1 2">
    <name type="scientific">Collybiopsis confluens</name>
    <dbReference type="NCBI Taxonomy" id="2823264"/>
    <lineage>
        <taxon>Eukaryota</taxon>
        <taxon>Fungi</taxon>
        <taxon>Dikarya</taxon>
        <taxon>Basidiomycota</taxon>
        <taxon>Agaricomycotina</taxon>
        <taxon>Agaricomycetes</taxon>
        <taxon>Agaricomycetidae</taxon>
        <taxon>Agaricales</taxon>
        <taxon>Marasmiineae</taxon>
        <taxon>Omphalotaceae</taxon>
        <taxon>Collybiopsis</taxon>
    </lineage>
</organism>
<proteinExistence type="predicted"/>
<protein>
    <submittedName>
        <fullName evidence="1">Uncharacterized protein</fullName>
    </submittedName>
</protein>
<evidence type="ECO:0000313" key="2">
    <source>
        <dbReference type="Proteomes" id="UP000518752"/>
    </source>
</evidence>
<dbReference type="Proteomes" id="UP000518752">
    <property type="component" value="Unassembled WGS sequence"/>
</dbReference>
<dbReference type="AlphaFoldDB" id="A0A8H5LY01"/>
<evidence type="ECO:0000313" key="1">
    <source>
        <dbReference type="EMBL" id="KAF5373521.1"/>
    </source>
</evidence>
<gene>
    <name evidence="1" type="ORF">D9757_010481</name>
</gene>
<accession>A0A8H5LY01</accession>
<name>A0A8H5LY01_9AGAR</name>
<dbReference type="EMBL" id="JAACJN010000105">
    <property type="protein sequence ID" value="KAF5373521.1"/>
    <property type="molecule type" value="Genomic_DNA"/>
</dbReference>
<comment type="caution">
    <text evidence="1">The sequence shown here is derived from an EMBL/GenBank/DDBJ whole genome shotgun (WGS) entry which is preliminary data.</text>
</comment>
<sequence length="79" mass="8697">MIMAATIVGQGKIAELTDFLRFGVVYVEDPYSQQPVQNSAGAWNCVSHLSEKSSVFRTRKAITPGATYLLQLIHHIFSG</sequence>
<dbReference type="OrthoDB" id="5322683at2759"/>
<reference evidence="1 2" key="1">
    <citation type="journal article" date="2020" name="ISME J.">
        <title>Uncovering the hidden diversity of litter-decomposition mechanisms in mushroom-forming fungi.</title>
        <authorList>
            <person name="Floudas D."/>
            <person name="Bentzer J."/>
            <person name="Ahren D."/>
            <person name="Johansson T."/>
            <person name="Persson P."/>
            <person name="Tunlid A."/>
        </authorList>
    </citation>
    <scope>NUCLEOTIDE SEQUENCE [LARGE SCALE GENOMIC DNA]</scope>
    <source>
        <strain evidence="1 2">CBS 406.79</strain>
    </source>
</reference>
<keyword evidence="2" id="KW-1185">Reference proteome</keyword>